<gene>
    <name evidence="2" type="ORF">J1605_021096</name>
</gene>
<evidence type="ECO:0000256" key="1">
    <source>
        <dbReference type="SAM" id="SignalP"/>
    </source>
</evidence>
<evidence type="ECO:0000313" key="2">
    <source>
        <dbReference type="EMBL" id="KAJ8791002.1"/>
    </source>
</evidence>
<protein>
    <recommendedName>
        <fullName evidence="4">Endoplasmic reticulum resident protein 27</fullName>
    </recommendedName>
</protein>
<dbReference type="EMBL" id="JAIQCJ010001324">
    <property type="protein sequence ID" value="KAJ8791002.1"/>
    <property type="molecule type" value="Genomic_DNA"/>
</dbReference>
<dbReference type="Gene3D" id="3.40.30.10">
    <property type="entry name" value="Glutaredoxin"/>
    <property type="match status" value="1"/>
</dbReference>
<dbReference type="AlphaFoldDB" id="A0AB34HIP8"/>
<evidence type="ECO:0000313" key="3">
    <source>
        <dbReference type="Proteomes" id="UP001159641"/>
    </source>
</evidence>
<dbReference type="Proteomes" id="UP001159641">
    <property type="component" value="Unassembled WGS sequence"/>
</dbReference>
<dbReference type="SUPFAM" id="SSF52833">
    <property type="entry name" value="Thioredoxin-like"/>
    <property type="match status" value="1"/>
</dbReference>
<feature type="signal peptide" evidence="1">
    <location>
        <begin position="1"/>
        <end position="20"/>
    </location>
</feature>
<proteinExistence type="predicted"/>
<evidence type="ECO:0008006" key="4">
    <source>
        <dbReference type="Google" id="ProtNLM"/>
    </source>
</evidence>
<dbReference type="CDD" id="cd02981">
    <property type="entry name" value="PDI_b_family"/>
    <property type="match status" value="1"/>
</dbReference>
<accession>A0AB34HIP8</accession>
<organism evidence="2 3">
    <name type="scientific">Eschrichtius robustus</name>
    <name type="common">California gray whale</name>
    <name type="synonym">Eschrichtius gibbosus</name>
    <dbReference type="NCBI Taxonomy" id="9764"/>
    <lineage>
        <taxon>Eukaryota</taxon>
        <taxon>Metazoa</taxon>
        <taxon>Chordata</taxon>
        <taxon>Craniata</taxon>
        <taxon>Vertebrata</taxon>
        <taxon>Euteleostomi</taxon>
        <taxon>Mammalia</taxon>
        <taxon>Eutheria</taxon>
        <taxon>Laurasiatheria</taxon>
        <taxon>Artiodactyla</taxon>
        <taxon>Whippomorpha</taxon>
        <taxon>Cetacea</taxon>
        <taxon>Mysticeti</taxon>
        <taxon>Eschrichtiidae</taxon>
        <taxon>Eschrichtius</taxon>
    </lineage>
</organism>
<dbReference type="Pfam" id="PF13848">
    <property type="entry name" value="Thioredoxin_6"/>
    <property type="match status" value="1"/>
</dbReference>
<comment type="caution">
    <text evidence="2">The sequence shown here is derived from an EMBL/GenBank/DDBJ whole genome shotgun (WGS) entry which is preliminary data.</text>
</comment>
<keyword evidence="3" id="KW-1185">Reference proteome</keyword>
<sequence length="140" mass="15111">MGAMLFRCLYLLCLFTCKLSLEVAAEVQESSDGPGAQEPVRLTDVQAAMDFVAAAEVAVIGFFQDLEVPAVSLFHSVVKNFQDVSFGISTASEVLAHYSVTGNTISLFRLVSQVGSSSLLPVFPWAVDVQTSETRKESRS</sequence>
<name>A0AB34HIP8_ESCRO</name>
<keyword evidence="1" id="KW-0732">Signal</keyword>
<dbReference type="InterPro" id="IPR036249">
    <property type="entry name" value="Thioredoxin-like_sf"/>
</dbReference>
<reference evidence="2 3" key="1">
    <citation type="submission" date="2022-11" db="EMBL/GenBank/DDBJ databases">
        <title>Whole genome sequence of Eschrichtius robustus ER-17-0199.</title>
        <authorList>
            <person name="Bruniche-Olsen A."/>
            <person name="Black A.N."/>
            <person name="Fields C.J."/>
            <person name="Walden K."/>
            <person name="Dewoody J.A."/>
        </authorList>
    </citation>
    <scope>NUCLEOTIDE SEQUENCE [LARGE SCALE GENOMIC DNA]</scope>
    <source>
        <strain evidence="2">ER-17-0199</strain>
        <tissue evidence="2">Blubber</tissue>
    </source>
</reference>
<feature type="chain" id="PRO_5044344079" description="Endoplasmic reticulum resident protein 27" evidence="1">
    <location>
        <begin position="21"/>
        <end position="140"/>
    </location>
</feature>